<evidence type="ECO:0000313" key="2">
    <source>
        <dbReference type="Proteomes" id="UP000017831"/>
    </source>
</evidence>
<keyword evidence="2" id="KW-1185">Reference proteome</keyword>
<dbReference type="OrthoDB" id="1048911at2"/>
<dbReference type="RefSeq" id="WP_005941826.1">
    <property type="nucleotide sequence ID" value="NZ_KB890322.1"/>
</dbReference>
<dbReference type="HOGENOM" id="CLU_1811903_0_0_10"/>
<sequence length="142" mass="16080">MKGFIAIILFFVLALAGVKTGHLSVASSIAVPGQCAVQDDCFTHSHSVNEGAIIPLERERYLADMEFSDAYTLAHRVSTSAERLYRFSSIETTQYIKALLRKLATRMDVLTHCSRRVYDTSRSQSWDDACEHYIFGMRRILI</sequence>
<reference evidence="1 2" key="1">
    <citation type="submission" date="2013-04" db="EMBL/GenBank/DDBJ databases">
        <title>The Genome Sequence of Bacteroides massiliensis DSM 17679.</title>
        <authorList>
            <consortium name="The Broad Institute Genomics Platform"/>
            <person name="Earl A."/>
            <person name="Ward D."/>
            <person name="Feldgarden M."/>
            <person name="Gevers D."/>
            <person name="Martens E."/>
            <person name="Fenner L."/>
            <person name="Roux V."/>
            <person name="Mallet M.N."/>
            <person name="Raoult D."/>
            <person name="Walker B."/>
            <person name="Young S."/>
            <person name="Zeng Q."/>
            <person name="Gargeya S."/>
            <person name="Fitzgerald M."/>
            <person name="Haas B."/>
            <person name="Abouelleil A."/>
            <person name="Allen A.W."/>
            <person name="Alvarado L."/>
            <person name="Arachchi H.M."/>
            <person name="Berlin A.M."/>
            <person name="Chapman S.B."/>
            <person name="Gainer-Dewar J."/>
            <person name="Goldberg J."/>
            <person name="Griggs A."/>
            <person name="Gujja S."/>
            <person name="Hansen M."/>
            <person name="Howarth C."/>
            <person name="Imamovic A."/>
            <person name="Ireland A."/>
            <person name="Larimer J."/>
            <person name="McCowan C."/>
            <person name="Murphy C."/>
            <person name="Pearson M."/>
            <person name="Poon T.W."/>
            <person name="Priest M."/>
            <person name="Roberts A."/>
            <person name="Saif S."/>
            <person name="Shea T."/>
            <person name="Sisk P."/>
            <person name="Sykes S."/>
            <person name="Wortman J."/>
            <person name="Nusbaum C."/>
            <person name="Birren B."/>
        </authorList>
    </citation>
    <scope>NUCLEOTIDE SEQUENCE [LARGE SCALE GENOMIC DNA]</scope>
    <source>
        <strain evidence="2">B84634 / Timone 84634 / DSM 17679 / JCM 13223</strain>
    </source>
</reference>
<organism evidence="1 2">
    <name type="scientific">Phocaeicola massiliensis B84634 = Timone 84634 = DSM 17679 = JCM 13223</name>
    <dbReference type="NCBI Taxonomy" id="1121098"/>
    <lineage>
        <taxon>Bacteria</taxon>
        <taxon>Pseudomonadati</taxon>
        <taxon>Bacteroidota</taxon>
        <taxon>Bacteroidia</taxon>
        <taxon>Bacteroidales</taxon>
        <taxon>Bacteroidaceae</taxon>
        <taxon>Phocaeicola</taxon>
    </lineage>
</organism>
<dbReference type="STRING" id="1121098.HMPREF1534_02589"/>
<comment type="caution">
    <text evidence="1">The sequence shown here is derived from an EMBL/GenBank/DDBJ whole genome shotgun (WGS) entry which is preliminary data.</text>
</comment>
<dbReference type="Proteomes" id="UP000017831">
    <property type="component" value="Unassembled WGS sequence"/>
</dbReference>
<gene>
    <name evidence="1" type="ORF">HMPREF1534_02589</name>
</gene>
<evidence type="ECO:0000313" key="1">
    <source>
        <dbReference type="EMBL" id="EOA54115.1"/>
    </source>
</evidence>
<dbReference type="EMBL" id="AQHY01000028">
    <property type="protein sequence ID" value="EOA54115.1"/>
    <property type="molecule type" value="Genomic_DNA"/>
</dbReference>
<dbReference type="AlphaFoldDB" id="U6RCB3"/>
<dbReference type="GeneID" id="60061500"/>
<dbReference type="eggNOG" id="ENOG5033TTK">
    <property type="taxonomic scope" value="Bacteria"/>
</dbReference>
<dbReference type="PATRIC" id="fig|1121098.3.peg.2627"/>
<protein>
    <submittedName>
        <fullName evidence="1">Uncharacterized protein</fullName>
    </submittedName>
</protein>
<name>U6RCB3_9BACT</name>
<proteinExistence type="predicted"/>
<accession>U6RCB3</accession>